<dbReference type="Pfam" id="PF13637">
    <property type="entry name" value="Ank_4"/>
    <property type="match status" value="1"/>
</dbReference>
<evidence type="ECO:0000256" key="1">
    <source>
        <dbReference type="ARBA" id="ARBA00022723"/>
    </source>
</evidence>
<keyword evidence="2" id="KW-0106">Calcium</keyword>
<evidence type="ECO:0000256" key="4">
    <source>
        <dbReference type="SAM" id="MobiDB-lite"/>
    </source>
</evidence>
<sequence length="876" mass="95005">MIISRSSLRPHQNLSLARLYRQTKQERVADFLANDLAEEPWRTKAEKNAFELVMDLPFGGAPAPIRVGMWPSKVTCSFRFADMDRTANGSQKMLCACFAEPVHLFKLQIPHPDSSLWCFFTDRRHDAMSAPRGATAKCHGAAHVAAHQGKVRTLELLHSMDPESLRRSALDGRTPAHWAALSGQVAVLELLSSLVPDTLTASARNGATPAHDAAFQGPLHKRSEQDKRGPLRETCFVSPGAMPTHDAAFSGQIETMMLLWELAPTALSARDLHGRCPAHEAAETGQDSVLRMLYLFVPATLHTRDDAGWLPEDVAEAQGWRSTAMLLKSLPPVQSAPADDSDVELEALEEVEEQETKPEPQDPPPQAPPAKAETEMEKDAKEEKLQVTPDVKPPESVVVEQPEPVVAEAREEAIPKRVSESPKIAEVSNAASKADNQEICEAATTSPAEPLAYEALLQILSARDLRNADWSLTSSGHSDAYCAVEIPGSDRGFQTDVVEDSSNPVWNKTQKLVLYPKEMLMFTVMDRDTADADDLLGKVSLPVAKLLPSGFDGEVKLQETGKATAFLKIRCKLRPLHDAEAVANSLKATKQQARRPPPPKPQKMHDLEVTVKAAKGLRDADWGLGKSKKSDAYVAVSVPGTTTEFKTPVVEDCSDPEWNFTKKISVGPKETLVFKVFDKDQRTDELLGSVSLDVSGILSEGFSGSMKLEGHQGSPAELVIVVRVLSPGRTTPAAAAGVKSPIRAATQVNAAGQVPTVEVTVRSASGLRNADWSFGRSGGSDAFCVVEVPGTDQKFQTEVVEDSSQPVWNMTRKLKLAPEQSLLLSVLDRDVTGTEVLGKVVISMDMILPNGFAGKLKLKESGNAEASIDVSIRIAS</sequence>
<dbReference type="PROSITE" id="PS50004">
    <property type="entry name" value="C2"/>
    <property type="match status" value="3"/>
</dbReference>
<dbReference type="PROSITE" id="PS50088">
    <property type="entry name" value="ANK_REPEAT"/>
    <property type="match status" value="1"/>
</dbReference>
<dbReference type="PANTHER" id="PTHR45911:SF4">
    <property type="entry name" value="MULTIPLE C2 AND TRANSMEMBRANE DOMAIN-CONTAINING PROTEIN"/>
    <property type="match status" value="1"/>
</dbReference>
<dbReference type="GO" id="GO:0005509">
    <property type="term" value="F:calcium ion binding"/>
    <property type="evidence" value="ECO:0007669"/>
    <property type="project" value="TreeGrafter"/>
</dbReference>
<name>A0A812XML2_SYMPI</name>
<keyword evidence="3" id="KW-0040">ANK repeat</keyword>
<dbReference type="InterPro" id="IPR002110">
    <property type="entry name" value="Ankyrin_rpt"/>
</dbReference>
<dbReference type="Gene3D" id="1.25.40.20">
    <property type="entry name" value="Ankyrin repeat-containing domain"/>
    <property type="match status" value="2"/>
</dbReference>
<feature type="domain" description="C2" evidence="5">
    <location>
        <begin position="586"/>
        <end position="710"/>
    </location>
</feature>
<dbReference type="SMART" id="SM00239">
    <property type="entry name" value="C2"/>
    <property type="match status" value="3"/>
</dbReference>
<feature type="compositionally biased region" description="Basic and acidic residues" evidence="4">
    <location>
        <begin position="221"/>
        <end position="230"/>
    </location>
</feature>
<comment type="caution">
    <text evidence="6">The sequence shown here is derived from an EMBL/GenBank/DDBJ whole genome shotgun (WGS) entry which is preliminary data.</text>
</comment>
<dbReference type="SUPFAM" id="SSF49562">
    <property type="entry name" value="C2 domain (Calcium/lipid-binding domain, CaLB)"/>
    <property type="match status" value="3"/>
</dbReference>
<protein>
    <recommendedName>
        <fullName evidence="5">C2 domain-containing protein</fullName>
    </recommendedName>
</protein>
<proteinExistence type="predicted"/>
<dbReference type="Proteomes" id="UP000649617">
    <property type="component" value="Unassembled WGS sequence"/>
</dbReference>
<dbReference type="CDD" id="cd00030">
    <property type="entry name" value="C2"/>
    <property type="match status" value="3"/>
</dbReference>
<dbReference type="AlphaFoldDB" id="A0A812XML2"/>
<evidence type="ECO:0000313" key="7">
    <source>
        <dbReference type="Proteomes" id="UP000649617"/>
    </source>
</evidence>
<evidence type="ECO:0000256" key="2">
    <source>
        <dbReference type="ARBA" id="ARBA00022837"/>
    </source>
</evidence>
<organism evidence="6 7">
    <name type="scientific">Symbiodinium pilosum</name>
    <name type="common">Dinoflagellate</name>
    <dbReference type="NCBI Taxonomy" id="2952"/>
    <lineage>
        <taxon>Eukaryota</taxon>
        <taxon>Sar</taxon>
        <taxon>Alveolata</taxon>
        <taxon>Dinophyceae</taxon>
        <taxon>Suessiales</taxon>
        <taxon>Symbiodiniaceae</taxon>
        <taxon>Symbiodinium</taxon>
    </lineage>
</organism>
<keyword evidence="7" id="KW-1185">Reference proteome</keyword>
<reference evidence="6" key="1">
    <citation type="submission" date="2021-02" db="EMBL/GenBank/DDBJ databases">
        <authorList>
            <person name="Dougan E. K."/>
            <person name="Rhodes N."/>
            <person name="Thang M."/>
            <person name="Chan C."/>
        </authorList>
    </citation>
    <scope>NUCLEOTIDE SEQUENCE</scope>
</reference>
<evidence type="ECO:0000256" key="3">
    <source>
        <dbReference type="PROSITE-ProRule" id="PRU00023"/>
    </source>
</evidence>
<evidence type="ECO:0000259" key="5">
    <source>
        <dbReference type="PROSITE" id="PS50004"/>
    </source>
</evidence>
<accession>A0A812XML2</accession>
<feature type="repeat" description="ANK" evidence="3">
    <location>
        <begin position="171"/>
        <end position="191"/>
    </location>
</feature>
<dbReference type="InterPro" id="IPR036770">
    <property type="entry name" value="Ankyrin_rpt-contain_sf"/>
</dbReference>
<dbReference type="Gene3D" id="2.60.40.150">
    <property type="entry name" value="C2 domain"/>
    <property type="match status" value="3"/>
</dbReference>
<dbReference type="EMBL" id="CAJNIZ010045839">
    <property type="protein sequence ID" value="CAE7731388.1"/>
    <property type="molecule type" value="Genomic_DNA"/>
</dbReference>
<feature type="domain" description="C2" evidence="5">
    <location>
        <begin position="738"/>
        <end position="857"/>
    </location>
</feature>
<dbReference type="PROSITE" id="PS50297">
    <property type="entry name" value="ANK_REP_REGION"/>
    <property type="match status" value="1"/>
</dbReference>
<dbReference type="SUPFAM" id="SSF48403">
    <property type="entry name" value="Ankyrin repeat"/>
    <property type="match status" value="1"/>
</dbReference>
<dbReference type="InterPro" id="IPR035892">
    <property type="entry name" value="C2_domain_sf"/>
</dbReference>
<gene>
    <name evidence="6" type="ORF">SPIL2461_LOCUS20989</name>
</gene>
<dbReference type="InterPro" id="IPR000008">
    <property type="entry name" value="C2_dom"/>
</dbReference>
<feature type="region of interest" description="Disordered" evidence="4">
    <location>
        <begin position="205"/>
        <end position="230"/>
    </location>
</feature>
<dbReference type="GO" id="GO:0016020">
    <property type="term" value="C:membrane"/>
    <property type="evidence" value="ECO:0007669"/>
    <property type="project" value="TreeGrafter"/>
</dbReference>
<feature type="region of interest" description="Disordered" evidence="4">
    <location>
        <begin position="348"/>
        <end position="402"/>
    </location>
</feature>
<keyword evidence="1" id="KW-0479">Metal-binding</keyword>
<dbReference type="Pfam" id="PF00168">
    <property type="entry name" value="C2"/>
    <property type="match status" value="3"/>
</dbReference>
<evidence type="ECO:0000313" key="6">
    <source>
        <dbReference type="EMBL" id="CAE7731388.1"/>
    </source>
</evidence>
<dbReference type="PANTHER" id="PTHR45911">
    <property type="entry name" value="C2 DOMAIN-CONTAINING PROTEIN"/>
    <property type="match status" value="1"/>
</dbReference>
<dbReference type="OrthoDB" id="439732at2759"/>
<feature type="domain" description="C2" evidence="5">
    <location>
        <begin position="435"/>
        <end position="556"/>
    </location>
</feature>
<feature type="compositionally biased region" description="Basic and acidic residues" evidence="4">
    <location>
        <begin position="372"/>
        <end position="385"/>
    </location>
</feature>